<organism evidence="4 5">
    <name type="scientific">Trypanosoma cruzi</name>
    <dbReference type="NCBI Taxonomy" id="5693"/>
    <lineage>
        <taxon>Eukaryota</taxon>
        <taxon>Discoba</taxon>
        <taxon>Euglenozoa</taxon>
        <taxon>Kinetoplastea</taxon>
        <taxon>Metakinetoplastina</taxon>
        <taxon>Trypanosomatida</taxon>
        <taxon>Trypanosomatidae</taxon>
        <taxon>Trypanosoma</taxon>
        <taxon>Schizotrypanum</taxon>
    </lineage>
</organism>
<feature type="signal peptide" evidence="3">
    <location>
        <begin position="1"/>
        <end position="17"/>
    </location>
</feature>
<dbReference type="Proteomes" id="UP000246078">
    <property type="component" value="Unassembled WGS sequence"/>
</dbReference>
<dbReference type="VEuPathDB" id="TriTrypDB:TCSYLVIO_008541"/>
<feature type="compositionally biased region" description="Polar residues" evidence="1">
    <location>
        <begin position="436"/>
        <end position="459"/>
    </location>
</feature>
<dbReference type="VEuPathDB" id="TriTrypDB:BCY84_05930"/>
<evidence type="ECO:0000256" key="1">
    <source>
        <dbReference type="SAM" id="MobiDB-lite"/>
    </source>
</evidence>
<evidence type="ECO:0000256" key="3">
    <source>
        <dbReference type="SAM" id="SignalP"/>
    </source>
</evidence>
<accession>A0A2V2XA07</accession>
<keyword evidence="2" id="KW-0812">Transmembrane</keyword>
<evidence type="ECO:0000256" key="2">
    <source>
        <dbReference type="SAM" id="Phobius"/>
    </source>
</evidence>
<feature type="compositionally biased region" description="Polar residues" evidence="1">
    <location>
        <begin position="377"/>
        <end position="389"/>
    </location>
</feature>
<keyword evidence="2" id="KW-0472">Membrane</keyword>
<dbReference type="VEuPathDB" id="TriTrypDB:Tc_MARK_7800"/>
<feature type="compositionally biased region" description="Basic and acidic residues" evidence="1">
    <location>
        <begin position="340"/>
        <end position="360"/>
    </location>
</feature>
<reference evidence="4 5" key="1">
    <citation type="journal article" date="2018" name="Microb. Genom.">
        <title>Expanding an expanded genome: long-read sequencing of Trypanosoma cruzi.</title>
        <authorList>
            <person name="Berna L."/>
            <person name="Rodriguez M."/>
            <person name="Chiribao M.L."/>
            <person name="Parodi-Talice A."/>
            <person name="Pita S."/>
            <person name="Rijo G."/>
            <person name="Alvarez-Valin F."/>
            <person name="Robello C."/>
        </authorList>
    </citation>
    <scope>NUCLEOTIDE SEQUENCE [LARGE SCALE GENOMIC DNA]</scope>
    <source>
        <strain evidence="4 5">TCC</strain>
    </source>
</reference>
<feature type="compositionally biased region" description="Low complexity" evidence="1">
    <location>
        <begin position="420"/>
        <end position="435"/>
    </location>
</feature>
<protein>
    <submittedName>
        <fullName evidence="4">Mucin-associated surface protein (MASP)</fullName>
    </submittedName>
</protein>
<dbReference type="VEuPathDB" id="TriTrypDB:TcCLB.510933.90"/>
<feature type="region of interest" description="Disordered" evidence="1">
    <location>
        <begin position="100"/>
        <end position="145"/>
    </location>
</feature>
<comment type="caution">
    <text evidence="4">The sequence shown here is derived from an EMBL/GenBank/DDBJ whole genome shotgun (WGS) entry which is preliminary data.</text>
</comment>
<feature type="compositionally biased region" description="Gly residues" evidence="1">
    <location>
        <begin position="128"/>
        <end position="143"/>
    </location>
</feature>
<dbReference type="VEuPathDB" id="TriTrypDB:TcCL_NonESM07481"/>
<dbReference type="VEuPathDB" id="TriTrypDB:TcCLB.507487.20"/>
<proteinExistence type="predicted"/>
<evidence type="ECO:0000313" key="5">
    <source>
        <dbReference type="Proteomes" id="UP000246078"/>
    </source>
</evidence>
<dbReference type="VEuPathDB" id="TriTrypDB:TcYC6_0162760"/>
<feature type="compositionally biased region" description="Polar residues" evidence="1">
    <location>
        <begin position="209"/>
        <end position="240"/>
    </location>
</feature>
<dbReference type="VEuPathDB" id="TriTrypDB:TcBrA4_0173210"/>
<sequence length="482" mass="48891">MSLLLLSLCVDGELVCAEGCTQVTGVMMAMVMTGRVLLVCALCVLWCGAGWVYAREFENNAVGGCMASGVLGENGFHMPSGCAKTVLALPLRSTLPVTAAGVPTSEEESEKNFSNPNLKPLSPPVSGGSQGVSGGSGGAGQSGGADNNAVVGGVVGPSGSSSGGVVNFLVSDSFSAATPSPSNPVGADGLQGSKGTTSTVSMDAPETGVKSQSARPPAPAQTNLDRQEVSITNAETQSSIKPHAAGNQIVNGDETGREIERKAAVTGGPPSNQQPTPLQPVQQEQPTTDSHTRQKEERDSEEAPSPPPSPSPTNSTEGIPATRELQISTEKKKQTSPSETQKELVGQEKPSKGDAAEHNTKGTTKSDSVKDAVASGSEETTASPISTSGGADAQNEVSKDGDNAQRTNHKETHKHPEPDNTNPAPTANNTQPQTALTLSTVQTNDTATPGDSDGSTAVSHTTSPLLLLLLVACAAAAAVVAA</sequence>
<gene>
    <name evidence="4" type="ORF">C3747_17g505</name>
</gene>
<dbReference type="VEuPathDB" id="TriTrypDB:C4B63_39g104"/>
<dbReference type="VEuPathDB" id="TriTrypDB:C3747_17g505"/>
<feature type="compositionally biased region" description="Polar residues" evidence="1">
    <location>
        <begin position="269"/>
        <end position="289"/>
    </location>
</feature>
<feature type="chain" id="PRO_5015847205" evidence="3">
    <location>
        <begin position="18"/>
        <end position="482"/>
    </location>
</feature>
<feature type="compositionally biased region" description="Basic and acidic residues" evidence="1">
    <location>
        <begin position="254"/>
        <end position="263"/>
    </location>
</feature>
<dbReference type="VEuPathDB" id="TriTrypDB:TcCLB.511603.100"/>
<name>A0A2V2XA07_TRYCR</name>
<dbReference type="VEuPathDB" id="TriTrypDB:TcG_10274"/>
<evidence type="ECO:0000313" key="4">
    <source>
        <dbReference type="EMBL" id="PWV17677.1"/>
    </source>
</evidence>
<dbReference type="VEuPathDB" id="TriTrypDB:TCDM_12264"/>
<dbReference type="VEuPathDB" id="TriTrypDB:TCSYLVIO_002084"/>
<feature type="region of interest" description="Disordered" evidence="1">
    <location>
        <begin position="177"/>
        <end position="459"/>
    </location>
</feature>
<keyword evidence="2" id="KW-1133">Transmembrane helix</keyword>
<feature type="compositionally biased region" description="Basic and acidic residues" evidence="1">
    <location>
        <begin position="397"/>
        <end position="418"/>
    </location>
</feature>
<feature type="transmembrane region" description="Helical" evidence="2">
    <location>
        <begin position="27"/>
        <end position="54"/>
    </location>
</feature>
<dbReference type="VEuPathDB" id="TriTrypDB:ECC02_007799"/>
<dbReference type="VEuPathDB" id="TriTrypDB:BCY84_08575"/>
<dbReference type="VEuPathDB" id="TriTrypDB:C4B63_3g864"/>
<dbReference type="VEuPathDB" id="TriTrypDB:Tc_MARK_7430"/>
<dbReference type="VEuPathDB" id="TriTrypDB:Tc_MARK_7080"/>
<dbReference type="AlphaFoldDB" id="A0A2V2XA07"/>
<keyword evidence="3" id="KW-0732">Signal</keyword>
<dbReference type="VEuPathDB" id="TriTrypDB:TCSYLVIO_007913"/>
<dbReference type="EMBL" id="PRFC01000017">
    <property type="protein sequence ID" value="PWV17677.1"/>
    <property type="molecule type" value="Genomic_DNA"/>
</dbReference>
<dbReference type="VEuPathDB" id="TriTrypDB:TcCLB.506321.200"/>
<dbReference type="VEuPathDB" id="TriTrypDB:TcBrA4_0171190"/>